<protein>
    <submittedName>
        <fullName evidence="1">Uncharacterized protein</fullName>
    </submittedName>
</protein>
<accession>A0A917Z9Q8</accession>
<sequence length="68" mass="7727">MPRLPRPARLRELRWHQSFARRPGSYAGCGTQAAVGAHSVGEQALEIALVQPRYPMPSFLIKTLELRW</sequence>
<dbReference type="EMBL" id="BMLT01000002">
    <property type="protein sequence ID" value="GGO77970.1"/>
    <property type="molecule type" value="Genomic_DNA"/>
</dbReference>
<keyword evidence="2" id="KW-1185">Reference proteome</keyword>
<reference evidence="1 2" key="1">
    <citation type="journal article" date="2014" name="Int. J. Syst. Evol. Microbiol.">
        <title>Complete genome sequence of Corynebacterium casei LMG S-19264T (=DSM 44701T), isolated from a smear-ripened cheese.</title>
        <authorList>
            <consortium name="US DOE Joint Genome Institute (JGI-PGF)"/>
            <person name="Walter F."/>
            <person name="Albersmeier A."/>
            <person name="Kalinowski J."/>
            <person name="Ruckert C."/>
        </authorList>
    </citation>
    <scope>NUCLEOTIDE SEQUENCE [LARGE SCALE GENOMIC DNA]</scope>
    <source>
        <strain evidence="1 2">CGMCC 1.7286</strain>
    </source>
</reference>
<proteinExistence type="predicted"/>
<organism evidence="1 2">
    <name type="scientific">Marinobacterium nitratireducens</name>
    <dbReference type="NCBI Taxonomy" id="518897"/>
    <lineage>
        <taxon>Bacteria</taxon>
        <taxon>Pseudomonadati</taxon>
        <taxon>Pseudomonadota</taxon>
        <taxon>Gammaproteobacteria</taxon>
        <taxon>Oceanospirillales</taxon>
        <taxon>Oceanospirillaceae</taxon>
        <taxon>Marinobacterium</taxon>
    </lineage>
</organism>
<name>A0A917Z9Q8_9GAMM</name>
<evidence type="ECO:0000313" key="1">
    <source>
        <dbReference type="EMBL" id="GGO77970.1"/>
    </source>
</evidence>
<gene>
    <name evidence="1" type="ORF">GCM10011348_08740</name>
</gene>
<dbReference type="Proteomes" id="UP000599578">
    <property type="component" value="Unassembled WGS sequence"/>
</dbReference>
<comment type="caution">
    <text evidence="1">The sequence shown here is derived from an EMBL/GenBank/DDBJ whole genome shotgun (WGS) entry which is preliminary data.</text>
</comment>
<dbReference type="AlphaFoldDB" id="A0A917Z9Q8"/>
<evidence type="ECO:0000313" key="2">
    <source>
        <dbReference type="Proteomes" id="UP000599578"/>
    </source>
</evidence>